<dbReference type="EMBL" id="VTPC01005474">
    <property type="protein sequence ID" value="KAF2895970.1"/>
    <property type="molecule type" value="Genomic_DNA"/>
</dbReference>
<proteinExistence type="predicted"/>
<organism evidence="2 3">
    <name type="scientific">Ignelater luminosus</name>
    <name type="common">Cucubano</name>
    <name type="synonym">Pyrophorus luminosus</name>
    <dbReference type="NCBI Taxonomy" id="2038154"/>
    <lineage>
        <taxon>Eukaryota</taxon>
        <taxon>Metazoa</taxon>
        <taxon>Ecdysozoa</taxon>
        <taxon>Arthropoda</taxon>
        <taxon>Hexapoda</taxon>
        <taxon>Insecta</taxon>
        <taxon>Pterygota</taxon>
        <taxon>Neoptera</taxon>
        <taxon>Endopterygota</taxon>
        <taxon>Coleoptera</taxon>
        <taxon>Polyphaga</taxon>
        <taxon>Elateriformia</taxon>
        <taxon>Elateroidea</taxon>
        <taxon>Elateridae</taxon>
        <taxon>Agrypninae</taxon>
        <taxon>Pyrophorini</taxon>
        <taxon>Ignelater</taxon>
    </lineage>
</organism>
<feature type="compositionally biased region" description="Acidic residues" evidence="1">
    <location>
        <begin position="80"/>
        <end position="104"/>
    </location>
</feature>
<evidence type="ECO:0000313" key="3">
    <source>
        <dbReference type="Proteomes" id="UP000801492"/>
    </source>
</evidence>
<name>A0A8K0CYC6_IGNLU</name>
<feature type="compositionally biased region" description="Polar residues" evidence="1">
    <location>
        <begin position="1"/>
        <end position="10"/>
    </location>
</feature>
<accession>A0A8K0CYC6</accession>
<evidence type="ECO:0000256" key="1">
    <source>
        <dbReference type="SAM" id="MobiDB-lite"/>
    </source>
</evidence>
<sequence>MGKDWTNQNVNEDDKEPTPDCSRIIHIERTPKRSKSCLFDSENNETMQGVLFENVRQKPIFNFETNVKKKGKRKIVDSSTTDDDDNSDISEICEDGELDDNGGQ</sequence>
<feature type="region of interest" description="Disordered" evidence="1">
    <location>
        <begin position="71"/>
        <end position="104"/>
    </location>
</feature>
<dbReference type="AlphaFoldDB" id="A0A8K0CYC6"/>
<keyword evidence="3" id="KW-1185">Reference proteome</keyword>
<protein>
    <submittedName>
        <fullName evidence="2">Uncharacterized protein</fullName>
    </submittedName>
</protein>
<gene>
    <name evidence="2" type="ORF">ILUMI_10205</name>
</gene>
<dbReference type="Proteomes" id="UP000801492">
    <property type="component" value="Unassembled WGS sequence"/>
</dbReference>
<evidence type="ECO:0000313" key="2">
    <source>
        <dbReference type="EMBL" id="KAF2895970.1"/>
    </source>
</evidence>
<comment type="caution">
    <text evidence="2">The sequence shown here is derived from an EMBL/GenBank/DDBJ whole genome shotgun (WGS) entry which is preliminary data.</text>
</comment>
<reference evidence="2" key="1">
    <citation type="submission" date="2019-08" db="EMBL/GenBank/DDBJ databases">
        <title>The genome of the North American firefly Photinus pyralis.</title>
        <authorList>
            <consortium name="Photinus pyralis genome working group"/>
            <person name="Fallon T.R."/>
            <person name="Sander Lower S.E."/>
            <person name="Weng J.-K."/>
        </authorList>
    </citation>
    <scope>NUCLEOTIDE SEQUENCE</scope>
    <source>
        <strain evidence="2">TRF0915ILg1</strain>
        <tissue evidence="2">Whole body</tissue>
    </source>
</reference>
<feature type="region of interest" description="Disordered" evidence="1">
    <location>
        <begin position="1"/>
        <end position="22"/>
    </location>
</feature>